<keyword evidence="7" id="KW-0472">Membrane</keyword>
<sequence length="322" mass="36587">MPILYSVVARGTVVLAKYESCAGNFAQVTEQILSKIPPHDDKLTYSHGNYLFHYISENKLVYFCITDDKFQRSRAFLFLNEIKRRFTTSFGDTAQTAIPYAMNSEFARVLATEMKHYSESKDLDTISRVHGELDELKNIMVKNIDSMAKRGEKLELIIDKADNLAASFRAIRIGDSEVRDTNMFMCSQSGKENKFSGKEWMYGFCRRDPELSLRQPENTSAARSFMFNKTSVTEFYTNLKTVLQRHPLTANRIFNFDESSVSTILATPKVLAPRCQKQVGQIVSAERGELVTFGGIISASGNTIPPLFVFPHVHYKFSRKST</sequence>
<dbReference type="PRINTS" id="PR00219">
    <property type="entry name" value="SYNAPTOBREVN"/>
</dbReference>
<comment type="caution">
    <text evidence="18">The sequence shown here is derived from an EMBL/GenBank/DDBJ whole genome shotgun (WGS) entry which is preliminary data.</text>
</comment>
<dbReference type="GO" id="GO:0006887">
    <property type="term" value="P:exocytosis"/>
    <property type="evidence" value="ECO:0007669"/>
    <property type="project" value="TreeGrafter"/>
</dbReference>
<proteinExistence type="inferred from homology"/>
<evidence type="ECO:0000256" key="14">
    <source>
        <dbReference type="ARBA" id="ARBA00042194"/>
    </source>
</evidence>
<evidence type="ECO:0000256" key="8">
    <source>
        <dbReference type="ARBA" id="ARBA00037801"/>
    </source>
</evidence>
<dbReference type="SUPFAM" id="SSF58038">
    <property type="entry name" value="SNARE fusion complex"/>
    <property type="match status" value="1"/>
</dbReference>
<dbReference type="GO" id="GO:0031201">
    <property type="term" value="C:SNARE complex"/>
    <property type="evidence" value="ECO:0007669"/>
    <property type="project" value="TreeGrafter"/>
</dbReference>
<dbReference type="InterPro" id="IPR051097">
    <property type="entry name" value="Synaptobrevin-like_transport"/>
</dbReference>
<comment type="similarity">
    <text evidence="2">Belongs to the synaptobrevin family.</text>
</comment>
<dbReference type="Pfam" id="PF00957">
    <property type="entry name" value="Synaptobrevin"/>
    <property type="match status" value="1"/>
</dbReference>
<dbReference type="OrthoDB" id="248747at2759"/>
<dbReference type="AlphaFoldDB" id="A0A4C2A6W1"/>
<feature type="domain" description="V-SNARE coiled-coil homology" evidence="17">
    <location>
        <begin position="125"/>
        <end position="185"/>
    </location>
</feature>
<evidence type="ECO:0000256" key="4">
    <source>
        <dbReference type="ARBA" id="ARBA00022692"/>
    </source>
</evidence>
<accession>A0A4C2A6W1</accession>
<reference evidence="18 19" key="1">
    <citation type="journal article" date="2019" name="Commun. Biol.">
        <title>The bagworm genome reveals a unique fibroin gene that provides high tensile strength.</title>
        <authorList>
            <person name="Kono N."/>
            <person name="Nakamura H."/>
            <person name="Ohtoshi R."/>
            <person name="Tomita M."/>
            <person name="Numata K."/>
            <person name="Arakawa K."/>
        </authorList>
    </citation>
    <scope>NUCLEOTIDE SEQUENCE [LARGE SCALE GENOMIC DNA]</scope>
</reference>
<keyword evidence="5" id="KW-0653">Protein transport</keyword>
<dbReference type="GO" id="GO:0000149">
    <property type="term" value="F:SNARE binding"/>
    <property type="evidence" value="ECO:0007669"/>
    <property type="project" value="TreeGrafter"/>
</dbReference>
<evidence type="ECO:0000256" key="3">
    <source>
        <dbReference type="ARBA" id="ARBA00022448"/>
    </source>
</evidence>
<dbReference type="GO" id="GO:0030670">
    <property type="term" value="C:phagocytic vesicle membrane"/>
    <property type="evidence" value="ECO:0007669"/>
    <property type="project" value="UniProtKB-SubCell"/>
</dbReference>
<dbReference type="GO" id="GO:0005484">
    <property type="term" value="F:SNAP receptor activity"/>
    <property type="evidence" value="ECO:0007669"/>
    <property type="project" value="TreeGrafter"/>
</dbReference>
<dbReference type="GO" id="GO:0015031">
    <property type="term" value="P:protein transport"/>
    <property type="evidence" value="ECO:0007669"/>
    <property type="project" value="UniProtKB-KW"/>
</dbReference>
<evidence type="ECO:0000256" key="11">
    <source>
        <dbReference type="ARBA" id="ARBA00037863"/>
    </source>
</evidence>
<evidence type="ECO:0000256" key="7">
    <source>
        <dbReference type="ARBA" id="ARBA00023136"/>
    </source>
</evidence>
<evidence type="ECO:0000313" key="18">
    <source>
        <dbReference type="EMBL" id="GBP96601.1"/>
    </source>
</evidence>
<dbReference type="SUPFAM" id="SSF64356">
    <property type="entry name" value="SNARE-like"/>
    <property type="match status" value="1"/>
</dbReference>
<dbReference type="GO" id="GO:0005765">
    <property type="term" value="C:lysosomal membrane"/>
    <property type="evidence" value="ECO:0007669"/>
    <property type="project" value="UniProtKB-SubCell"/>
</dbReference>
<dbReference type="Pfam" id="PF13774">
    <property type="entry name" value="Longin"/>
    <property type="match status" value="1"/>
</dbReference>
<evidence type="ECO:0000259" key="17">
    <source>
        <dbReference type="PROSITE" id="PS50892"/>
    </source>
</evidence>
<dbReference type="GO" id="GO:0031902">
    <property type="term" value="C:late endosome membrane"/>
    <property type="evidence" value="ECO:0007669"/>
    <property type="project" value="UniProtKB-SubCell"/>
</dbReference>
<evidence type="ECO:0000256" key="13">
    <source>
        <dbReference type="ARBA" id="ARBA00039269"/>
    </source>
</evidence>
<dbReference type="EMBL" id="BGZK01002809">
    <property type="protein sequence ID" value="GBP96601.1"/>
    <property type="molecule type" value="Genomic_DNA"/>
</dbReference>
<comment type="subcellular location">
    <subcellularLocation>
        <location evidence="12">Cytoplasmic vesicle</location>
        <location evidence="12">Phagosome membrane</location>
        <topology evidence="12">Single-pass type IV membrane protein</topology>
    </subcellularLocation>
    <subcellularLocation>
        <location evidence="9">Cytoplasmic vesicle</location>
        <location evidence="9">Secretory vesicle membrane</location>
        <topology evidence="9">Single-pass type IV membrane protein</topology>
    </subcellularLocation>
    <subcellularLocation>
        <location evidence="1">Endoplasmic reticulum membrane</location>
        <topology evidence="1">Single-pass type IV membrane protein</topology>
    </subcellularLocation>
    <subcellularLocation>
        <location evidence="8">Golgi apparatus</location>
        <location evidence="8">trans-Golgi network membrane</location>
        <topology evidence="8">Single-pass type IV membrane protein</topology>
    </subcellularLocation>
    <subcellularLocation>
        <location evidence="10">Late endosome membrane</location>
        <topology evidence="10">Single-pass type IV membrane protein</topology>
    </subcellularLocation>
    <subcellularLocation>
        <location evidence="11">Lysosome membrane</location>
        <topology evidence="11">Single-pass type IV membrane protein</topology>
    </subcellularLocation>
</comment>
<evidence type="ECO:0000256" key="15">
    <source>
        <dbReference type="PROSITE-ProRule" id="PRU00290"/>
    </source>
</evidence>
<keyword evidence="6" id="KW-1133">Transmembrane helix</keyword>
<dbReference type="PROSITE" id="PS50859">
    <property type="entry name" value="LONGIN"/>
    <property type="match status" value="1"/>
</dbReference>
<evidence type="ECO:0000259" key="16">
    <source>
        <dbReference type="PROSITE" id="PS50859"/>
    </source>
</evidence>
<dbReference type="Gene3D" id="1.20.5.110">
    <property type="match status" value="1"/>
</dbReference>
<feature type="domain" description="Longin" evidence="16">
    <location>
        <begin position="7"/>
        <end position="110"/>
    </location>
</feature>
<evidence type="ECO:0000313" key="19">
    <source>
        <dbReference type="Proteomes" id="UP000299102"/>
    </source>
</evidence>
<evidence type="ECO:0000256" key="2">
    <source>
        <dbReference type="ARBA" id="ARBA00008025"/>
    </source>
</evidence>
<organism evidence="18 19">
    <name type="scientific">Eumeta variegata</name>
    <name type="common">Bagworm moth</name>
    <name type="synonym">Eumeta japonica</name>
    <dbReference type="NCBI Taxonomy" id="151549"/>
    <lineage>
        <taxon>Eukaryota</taxon>
        <taxon>Metazoa</taxon>
        <taxon>Ecdysozoa</taxon>
        <taxon>Arthropoda</taxon>
        <taxon>Hexapoda</taxon>
        <taxon>Insecta</taxon>
        <taxon>Pterygota</taxon>
        <taxon>Neoptera</taxon>
        <taxon>Endopterygota</taxon>
        <taxon>Lepidoptera</taxon>
        <taxon>Glossata</taxon>
        <taxon>Ditrysia</taxon>
        <taxon>Tineoidea</taxon>
        <taxon>Psychidae</taxon>
        <taxon>Oiketicinae</taxon>
        <taxon>Eumeta</taxon>
    </lineage>
</organism>
<evidence type="ECO:0000256" key="1">
    <source>
        <dbReference type="ARBA" id="ARBA00004163"/>
    </source>
</evidence>
<evidence type="ECO:0000256" key="6">
    <source>
        <dbReference type="ARBA" id="ARBA00022989"/>
    </source>
</evidence>
<dbReference type="InterPro" id="IPR011012">
    <property type="entry name" value="Longin-like_dom_sf"/>
</dbReference>
<evidence type="ECO:0000256" key="9">
    <source>
        <dbReference type="ARBA" id="ARBA00037803"/>
    </source>
</evidence>
<dbReference type="InterPro" id="IPR001388">
    <property type="entry name" value="Synaptobrevin-like"/>
</dbReference>
<gene>
    <name evidence="18" type="primary">Vamp7</name>
    <name evidence="18" type="ORF">EVAR_65154_1</name>
</gene>
<dbReference type="InterPro" id="IPR010908">
    <property type="entry name" value="Longin_dom"/>
</dbReference>
<dbReference type="PROSITE" id="PS50892">
    <property type="entry name" value="V_SNARE"/>
    <property type="match status" value="1"/>
</dbReference>
<evidence type="ECO:0000256" key="10">
    <source>
        <dbReference type="ARBA" id="ARBA00037845"/>
    </source>
</evidence>
<keyword evidence="15" id="KW-0175">Coiled coil</keyword>
<dbReference type="SMART" id="SM01270">
    <property type="entry name" value="Longin"/>
    <property type="match status" value="1"/>
</dbReference>
<name>A0A4C2A6W1_EUMVA</name>
<evidence type="ECO:0000256" key="12">
    <source>
        <dbReference type="ARBA" id="ARBA00037875"/>
    </source>
</evidence>
<keyword evidence="4" id="KW-0812">Transmembrane</keyword>
<keyword evidence="19" id="KW-1185">Reference proteome</keyword>
<dbReference type="PANTHER" id="PTHR21136">
    <property type="entry name" value="SNARE PROTEINS"/>
    <property type="match status" value="1"/>
</dbReference>
<dbReference type="CDD" id="cd14824">
    <property type="entry name" value="Longin"/>
    <property type="match status" value="1"/>
</dbReference>
<dbReference type="Proteomes" id="UP000299102">
    <property type="component" value="Unassembled WGS sequence"/>
</dbReference>
<dbReference type="InterPro" id="IPR042855">
    <property type="entry name" value="V_SNARE_CC"/>
</dbReference>
<dbReference type="FunFam" id="3.30.450.50:FF:000015">
    <property type="entry name" value="Synaptobrevin 2 isoform 1"/>
    <property type="match status" value="1"/>
</dbReference>
<keyword evidence="3" id="KW-0813">Transport</keyword>
<dbReference type="GO" id="GO:0005789">
    <property type="term" value="C:endoplasmic reticulum membrane"/>
    <property type="evidence" value="ECO:0007669"/>
    <property type="project" value="UniProtKB-SubCell"/>
</dbReference>
<dbReference type="GO" id="GO:0005794">
    <property type="term" value="C:Golgi apparatus"/>
    <property type="evidence" value="ECO:0007669"/>
    <property type="project" value="UniProtKB-SubCell"/>
</dbReference>
<dbReference type="STRING" id="151549.A0A4C2A6W1"/>
<dbReference type="PANTHER" id="PTHR21136:SF179">
    <property type="entry name" value="VESICLE ASSOCIATED MEMBRANE PROTEIN 7-RELATED"/>
    <property type="match status" value="1"/>
</dbReference>
<evidence type="ECO:0000256" key="5">
    <source>
        <dbReference type="ARBA" id="ARBA00022927"/>
    </source>
</evidence>
<dbReference type="GO" id="GO:0006906">
    <property type="term" value="P:vesicle fusion"/>
    <property type="evidence" value="ECO:0007669"/>
    <property type="project" value="TreeGrafter"/>
</dbReference>
<protein>
    <recommendedName>
        <fullName evidence="13">Vesicle-associated membrane protein 7</fullName>
    </recommendedName>
    <alternativeName>
        <fullName evidence="14">Synaptobrevin-like protein 1</fullName>
    </alternativeName>
</protein>
<dbReference type="Gene3D" id="3.30.450.50">
    <property type="entry name" value="Longin domain"/>
    <property type="match status" value="1"/>
</dbReference>
<dbReference type="GO" id="GO:0030658">
    <property type="term" value="C:transport vesicle membrane"/>
    <property type="evidence" value="ECO:0007669"/>
    <property type="project" value="UniProtKB-SubCell"/>
</dbReference>